<dbReference type="AlphaFoldDB" id="A0AA36JI95"/>
<reference evidence="2" key="1">
    <citation type="submission" date="2023-08" db="EMBL/GenBank/DDBJ databases">
        <authorList>
            <person name="Chen Y."/>
            <person name="Shah S."/>
            <person name="Dougan E. K."/>
            <person name="Thang M."/>
            <person name="Chan C."/>
        </authorList>
    </citation>
    <scope>NUCLEOTIDE SEQUENCE</scope>
</reference>
<dbReference type="EMBL" id="CAUJNA010003643">
    <property type="protein sequence ID" value="CAJ1406728.1"/>
    <property type="molecule type" value="Genomic_DNA"/>
</dbReference>
<organism evidence="2 3">
    <name type="scientific">Effrenium voratum</name>
    <dbReference type="NCBI Taxonomy" id="2562239"/>
    <lineage>
        <taxon>Eukaryota</taxon>
        <taxon>Sar</taxon>
        <taxon>Alveolata</taxon>
        <taxon>Dinophyceae</taxon>
        <taxon>Suessiales</taxon>
        <taxon>Symbiodiniaceae</taxon>
        <taxon>Effrenium</taxon>
    </lineage>
</organism>
<dbReference type="Proteomes" id="UP001178507">
    <property type="component" value="Unassembled WGS sequence"/>
</dbReference>
<feature type="region of interest" description="Disordered" evidence="1">
    <location>
        <begin position="328"/>
        <end position="365"/>
    </location>
</feature>
<evidence type="ECO:0000313" key="2">
    <source>
        <dbReference type="EMBL" id="CAJ1406728.1"/>
    </source>
</evidence>
<accession>A0AA36JI95</accession>
<sequence length="365" mass="40351">MHAGSVPCGWHGACPSLGHFQPAVHAPLSTSLSPGFVQDPDAWSYQPVHHRLCLAALQLWSVRATRLSAALRNTALREALERWQDLALQRRLQLRLQSAARKLREPMASEASHRKSRAPEDLAKLKALAAAQKSADAALALRRALRHGARRSLRSALDDWRRSLLPRPLQLLQAAMRGPSSSLQWRLLGEEPALRHWLLRQSAQQEAQRARQRAALQRQRLAARLAAGAVGSAVLRKAQGGFMRWRSQAQRSGPKPQDVLPAAAAISAASRAAAAMVEEIPSERGPDEMVQKDTLTQPTQFLPWGRVPREELSRKLLMISPQLMAHRSSEQAMADLHVEVKRALQEHKDSPKAPPQPGQGSKKSL</sequence>
<evidence type="ECO:0000256" key="1">
    <source>
        <dbReference type="SAM" id="MobiDB-lite"/>
    </source>
</evidence>
<gene>
    <name evidence="2" type="ORF">EVOR1521_LOCUS28615</name>
</gene>
<name>A0AA36JI95_9DINO</name>
<evidence type="ECO:0000313" key="3">
    <source>
        <dbReference type="Proteomes" id="UP001178507"/>
    </source>
</evidence>
<proteinExistence type="predicted"/>
<comment type="caution">
    <text evidence="2">The sequence shown here is derived from an EMBL/GenBank/DDBJ whole genome shotgun (WGS) entry which is preliminary data.</text>
</comment>
<feature type="compositionally biased region" description="Basic and acidic residues" evidence="1">
    <location>
        <begin position="336"/>
        <end position="351"/>
    </location>
</feature>
<protein>
    <submittedName>
        <fullName evidence="2">Uncharacterized protein</fullName>
    </submittedName>
</protein>
<keyword evidence="3" id="KW-1185">Reference proteome</keyword>